<sequence>MAGAREICYLGNMITLALQQAQRDLPSLARKALDGEDVFIAVGTRTLRLVPSGSEKADDAAGPRPGRGALRDLLTIPDAFYEPWSDEEMGE</sequence>
<evidence type="ECO:0008006" key="3">
    <source>
        <dbReference type="Google" id="ProtNLM"/>
    </source>
</evidence>
<keyword evidence="2" id="KW-1185">Reference proteome</keyword>
<dbReference type="AlphaFoldDB" id="A0A2S6MV92"/>
<accession>A0A2S6MV92</accession>
<gene>
    <name evidence="1" type="ORF">CCS01_30410</name>
</gene>
<reference evidence="1 2" key="1">
    <citation type="journal article" date="2018" name="Arch. Microbiol.">
        <title>New insights into the metabolic potential of the phototrophic purple bacterium Rhodopila globiformis DSM 161(T) from its draft genome sequence and evidence for a vanadium-dependent nitrogenase.</title>
        <authorList>
            <person name="Imhoff J.F."/>
            <person name="Rahn T."/>
            <person name="Kunzel S."/>
            <person name="Neulinger S.C."/>
        </authorList>
    </citation>
    <scope>NUCLEOTIDE SEQUENCE [LARGE SCALE GENOMIC DNA]</scope>
    <source>
        <strain evidence="1 2">DSM 161</strain>
    </source>
</reference>
<evidence type="ECO:0000313" key="1">
    <source>
        <dbReference type="EMBL" id="PPQ26272.1"/>
    </source>
</evidence>
<name>A0A2S6MV92_RHOGL</name>
<protein>
    <recommendedName>
        <fullName evidence="3">Prevent-host-death protein</fullName>
    </recommendedName>
</protein>
<evidence type="ECO:0000313" key="2">
    <source>
        <dbReference type="Proteomes" id="UP000239724"/>
    </source>
</evidence>
<dbReference type="EMBL" id="NHRY01000271">
    <property type="protein sequence ID" value="PPQ26272.1"/>
    <property type="molecule type" value="Genomic_DNA"/>
</dbReference>
<comment type="caution">
    <text evidence="1">The sequence shown here is derived from an EMBL/GenBank/DDBJ whole genome shotgun (WGS) entry which is preliminary data.</text>
</comment>
<organism evidence="1 2">
    <name type="scientific">Rhodopila globiformis</name>
    <name type="common">Rhodopseudomonas globiformis</name>
    <dbReference type="NCBI Taxonomy" id="1071"/>
    <lineage>
        <taxon>Bacteria</taxon>
        <taxon>Pseudomonadati</taxon>
        <taxon>Pseudomonadota</taxon>
        <taxon>Alphaproteobacteria</taxon>
        <taxon>Acetobacterales</taxon>
        <taxon>Acetobacteraceae</taxon>
        <taxon>Rhodopila</taxon>
    </lineage>
</organism>
<dbReference type="Proteomes" id="UP000239724">
    <property type="component" value="Unassembled WGS sequence"/>
</dbReference>
<proteinExistence type="predicted"/>